<proteinExistence type="predicted"/>
<gene>
    <name evidence="2" type="ORF">SVUK_LOCUS19241</name>
</gene>
<dbReference type="GO" id="GO:0007032">
    <property type="term" value="P:endosome organization"/>
    <property type="evidence" value="ECO:0007669"/>
    <property type="project" value="InterPro"/>
</dbReference>
<dbReference type="InterPro" id="IPR044978">
    <property type="entry name" value="GRV2/DNAJC13"/>
</dbReference>
<dbReference type="EMBL" id="UYYB01128675">
    <property type="protein sequence ID" value="VDM84243.1"/>
    <property type="molecule type" value="Genomic_DNA"/>
</dbReference>
<dbReference type="AlphaFoldDB" id="A0A3P7JT87"/>
<dbReference type="OrthoDB" id="5859022at2759"/>
<dbReference type="GO" id="GO:0006898">
    <property type="term" value="P:receptor-mediated endocytosis"/>
    <property type="evidence" value="ECO:0007669"/>
    <property type="project" value="TreeGrafter"/>
</dbReference>
<keyword evidence="3" id="KW-1185">Reference proteome</keyword>
<dbReference type="GO" id="GO:0010008">
    <property type="term" value="C:endosome membrane"/>
    <property type="evidence" value="ECO:0007669"/>
    <property type="project" value="TreeGrafter"/>
</dbReference>
<evidence type="ECO:0000313" key="2">
    <source>
        <dbReference type="EMBL" id="VDM84243.1"/>
    </source>
</evidence>
<protein>
    <recommendedName>
        <fullName evidence="1">DnaJ homologue subfamily C GRV2/DNAJC13 N-terminal domain-containing protein</fullName>
    </recommendedName>
</protein>
<dbReference type="Proteomes" id="UP000270094">
    <property type="component" value="Unassembled WGS sequence"/>
</dbReference>
<feature type="domain" description="DnaJ homologue subfamily C GRV2/DNAJC13 N-terminal" evidence="1">
    <location>
        <begin position="1"/>
        <end position="145"/>
    </location>
</feature>
<name>A0A3P7JT87_STRVU</name>
<organism evidence="2 3">
    <name type="scientific">Strongylus vulgaris</name>
    <name type="common">Blood worm</name>
    <dbReference type="NCBI Taxonomy" id="40348"/>
    <lineage>
        <taxon>Eukaryota</taxon>
        <taxon>Metazoa</taxon>
        <taxon>Ecdysozoa</taxon>
        <taxon>Nematoda</taxon>
        <taxon>Chromadorea</taxon>
        <taxon>Rhabditida</taxon>
        <taxon>Rhabditina</taxon>
        <taxon>Rhabditomorpha</taxon>
        <taxon>Strongyloidea</taxon>
        <taxon>Strongylidae</taxon>
        <taxon>Strongylus</taxon>
    </lineage>
</organism>
<reference evidence="2 3" key="1">
    <citation type="submission" date="2018-11" db="EMBL/GenBank/DDBJ databases">
        <authorList>
            <consortium name="Pathogen Informatics"/>
        </authorList>
    </citation>
    <scope>NUCLEOTIDE SEQUENCE [LARGE SCALE GENOMIC DNA]</scope>
</reference>
<evidence type="ECO:0000259" key="1">
    <source>
        <dbReference type="Pfam" id="PF19432"/>
    </source>
</evidence>
<dbReference type="PANTHER" id="PTHR36983">
    <property type="entry name" value="DNAJ HOMOLOG SUBFAMILY C MEMBER 13"/>
    <property type="match status" value="1"/>
</dbReference>
<dbReference type="InterPro" id="IPR045802">
    <property type="entry name" value="GRV2/DNAJC13_N"/>
</dbReference>
<dbReference type="Pfam" id="PF19432">
    <property type="entry name" value="RME-8_N"/>
    <property type="match status" value="1"/>
</dbReference>
<dbReference type="GO" id="GO:2000641">
    <property type="term" value="P:regulation of early endosome to late endosome transport"/>
    <property type="evidence" value="ECO:0007669"/>
    <property type="project" value="InterPro"/>
</dbReference>
<sequence>MRAIIEESDVETSKSMQMLALTEGAFLTHLRLALLATGKDLTVLTNKQLSGHLIGLWIADNKAAGDLLGRCLPRGLLDFLESDAKVPVKEADLLIPRNNLEAATNELRQSALKEKLESFRVTAEAGLERFIQHWDLEQKLSFLPRKQDVSRCGSLLNM</sequence>
<evidence type="ECO:0000313" key="3">
    <source>
        <dbReference type="Proteomes" id="UP000270094"/>
    </source>
</evidence>
<dbReference type="PANTHER" id="PTHR36983:SF2">
    <property type="entry name" value="DNAJ HOMOLOG SUBFAMILY C MEMBER 13"/>
    <property type="match status" value="1"/>
</dbReference>
<accession>A0A3P7JT87</accession>